<protein>
    <recommendedName>
        <fullName evidence="3">DUF1330 domain-containing protein</fullName>
    </recommendedName>
</protein>
<keyword evidence="2" id="KW-1185">Reference proteome</keyword>
<evidence type="ECO:0000313" key="2">
    <source>
        <dbReference type="Proteomes" id="UP001597344"/>
    </source>
</evidence>
<dbReference type="InterPro" id="IPR011008">
    <property type="entry name" value="Dimeric_a/b-barrel"/>
</dbReference>
<dbReference type="Gene3D" id="3.30.70.100">
    <property type="match status" value="1"/>
</dbReference>
<dbReference type="Proteomes" id="UP001597344">
    <property type="component" value="Unassembled WGS sequence"/>
</dbReference>
<accession>A0ABW5ATQ2</accession>
<organism evidence="1 2">
    <name type="scientific">Aquimarina celericrescens</name>
    <dbReference type="NCBI Taxonomy" id="1964542"/>
    <lineage>
        <taxon>Bacteria</taxon>
        <taxon>Pseudomonadati</taxon>
        <taxon>Bacteroidota</taxon>
        <taxon>Flavobacteriia</taxon>
        <taxon>Flavobacteriales</taxon>
        <taxon>Flavobacteriaceae</taxon>
        <taxon>Aquimarina</taxon>
    </lineage>
</organism>
<sequence>MNEKYIGVTSEQFQDFSQLPLEGPFQMLNLLKFKDKVKETGVTGAETYAQYMKAVIPFFQASKAKVIYQGKPKITLIGPKDGLEWDKILIVEYASKEDFIKMITSEGYPAKIRSQALEDSRLILSVST</sequence>
<gene>
    <name evidence="1" type="ORF">ACFSJT_01820</name>
</gene>
<dbReference type="EMBL" id="JBHUHY010000002">
    <property type="protein sequence ID" value="MFD2185516.1"/>
    <property type="molecule type" value="Genomic_DNA"/>
</dbReference>
<evidence type="ECO:0008006" key="3">
    <source>
        <dbReference type="Google" id="ProtNLM"/>
    </source>
</evidence>
<dbReference type="RefSeq" id="WP_378318493.1">
    <property type="nucleotide sequence ID" value="NZ_JBHUHY010000002.1"/>
</dbReference>
<name>A0ABW5ATQ2_9FLAO</name>
<dbReference type="PANTHER" id="PTHR40257:SF1">
    <property type="entry name" value="DUF1330 DOMAIN-CONTAINING PROTEIN"/>
    <property type="match status" value="1"/>
</dbReference>
<reference evidence="2" key="1">
    <citation type="journal article" date="2019" name="Int. J. Syst. Evol. Microbiol.">
        <title>The Global Catalogue of Microorganisms (GCM) 10K type strain sequencing project: providing services to taxonomists for standard genome sequencing and annotation.</title>
        <authorList>
            <consortium name="The Broad Institute Genomics Platform"/>
            <consortium name="The Broad Institute Genome Sequencing Center for Infectious Disease"/>
            <person name="Wu L."/>
            <person name="Ma J."/>
        </authorList>
    </citation>
    <scope>NUCLEOTIDE SEQUENCE [LARGE SCALE GENOMIC DNA]</scope>
    <source>
        <strain evidence="2">DT92</strain>
    </source>
</reference>
<dbReference type="PANTHER" id="PTHR40257">
    <property type="match status" value="1"/>
</dbReference>
<comment type="caution">
    <text evidence="1">The sequence shown here is derived from an EMBL/GenBank/DDBJ whole genome shotgun (WGS) entry which is preliminary data.</text>
</comment>
<evidence type="ECO:0000313" key="1">
    <source>
        <dbReference type="EMBL" id="MFD2185516.1"/>
    </source>
</evidence>
<proteinExistence type="predicted"/>
<dbReference type="SUPFAM" id="SSF54909">
    <property type="entry name" value="Dimeric alpha+beta barrel"/>
    <property type="match status" value="1"/>
</dbReference>